<evidence type="ECO:0000256" key="1">
    <source>
        <dbReference type="ARBA" id="ARBA00022553"/>
    </source>
</evidence>
<feature type="binding site" evidence="3">
    <location>
        <position position="333"/>
    </location>
    <ligand>
        <name>Zn(2+)</name>
        <dbReference type="ChEBI" id="CHEBI:29105"/>
        <label>2</label>
    </ligand>
</feature>
<feature type="binding site" evidence="3">
    <location>
        <position position="30"/>
    </location>
    <ligand>
        <name>Mg(2+)</name>
        <dbReference type="ChEBI" id="CHEBI:18420"/>
    </ligand>
</feature>
<feature type="binding site" evidence="3">
    <location>
        <position position="134"/>
    </location>
    <ligand>
        <name>Mg(2+)</name>
        <dbReference type="ChEBI" id="CHEBI:18420"/>
    </ligand>
</feature>
<dbReference type="PANTHER" id="PTHR11596">
    <property type="entry name" value="ALKALINE PHOSPHATASE"/>
    <property type="match status" value="1"/>
</dbReference>
<evidence type="ECO:0000256" key="3">
    <source>
        <dbReference type="PIRSR" id="PIRSR601952-2"/>
    </source>
</evidence>
<dbReference type="Gene3D" id="1.10.1200.140">
    <property type="entry name" value="Alkaline phosphatase, crown domain"/>
    <property type="match status" value="1"/>
</dbReference>
<proteinExistence type="inferred from homology"/>
<comment type="cofactor">
    <cofactor evidence="3">
        <name>Zn(2+)</name>
        <dbReference type="ChEBI" id="CHEBI:29105"/>
    </cofactor>
    <text evidence="3">Binds 2 Zn(2+) ions.</text>
</comment>
<feature type="binding site" evidence="3">
    <location>
        <position position="30"/>
    </location>
    <ligand>
        <name>Zn(2+)</name>
        <dbReference type="ChEBI" id="CHEBI:29105"/>
        <label>2</label>
    </ligand>
</feature>
<evidence type="ECO:0000313" key="5">
    <source>
        <dbReference type="EMBL" id="XDT71006.1"/>
    </source>
</evidence>
<keyword evidence="3" id="KW-0862">Zinc</keyword>
<keyword evidence="1" id="KW-0597">Phosphoprotein</keyword>
<feature type="binding site" evidence="3">
    <location>
        <position position="295"/>
    </location>
    <ligand>
        <name>Zn(2+)</name>
        <dbReference type="ChEBI" id="CHEBI:29105"/>
        <label>2</label>
    </ligand>
</feature>
<feature type="binding site" evidence="3">
    <location>
        <position position="334"/>
    </location>
    <ligand>
        <name>Zn(2+)</name>
        <dbReference type="ChEBI" id="CHEBI:29105"/>
        <label>2</label>
    </ligand>
</feature>
<dbReference type="GO" id="GO:0046872">
    <property type="term" value="F:metal ion binding"/>
    <property type="evidence" value="ECO:0007669"/>
    <property type="project" value="UniProtKB-KW"/>
</dbReference>
<gene>
    <name evidence="5" type="ORF">AAIA72_09290</name>
</gene>
<dbReference type="SMART" id="SM00098">
    <property type="entry name" value="alkPPc"/>
    <property type="match status" value="1"/>
</dbReference>
<sequence>MAALTSPEAVQAANPTHPDKVRNVILLIGDGMGPQQIGLLSYYAHNAPHSVYNGRTPAIEQLMNEGVTGVVRTNPAHALVVDSAAAASQLATGKLAPSEALGVDEDGHVVDTVLERAERMGKATGLVSDTRITHATPAAFGAHVAHRSQENEIAVQLLNADVDVMLSGGLRHWIPKSVNEKGVTHDAIRKQTGGHIKIKSKRKDERNLLAEAEAKGYALSFDRTSLMQAKGDKLLGLYAYSGMDDGIRYTHSKNDPGRWQPSLAEMTRKALDVLSRDPDGFFLMVEGGQIDWAGHNNDAATMLHEMLKFDEAVQVVIDWAKNRKDTLVVLTADHETGSFGFSYSRANIPTPENLKGEVFRNHPYRPNFNFGDFSLLDRIYNQKLSFADMFDEWRSGEKTPERLMAIVNANSEFDITLDEARAILADEPNTYRLKGHSYLDAETFPKVCDFKAFYVYGDEVRTDLLARMIAEDQNVVWGTGTHTSTPVTVTALGPQGWEMAFSRIQHATQVGQVINAALGADK</sequence>
<comment type="similarity">
    <text evidence="4">Belongs to the alkaline phosphatase family.</text>
</comment>
<dbReference type="InterPro" id="IPR017850">
    <property type="entry name" value="Alkaline_phosphatase_core_sf"/>
</dbReference>
<feature type="active site" description="Phosphoserine intermediate" evidence="2">
    <location>
        <position position="83"/>
    </location>
</feature>
<dbReference type="EMBL" id="CP154858">
    <property type="protein sequence ID" value="XDT71006.1"/>
    <property type="molecule type" value="Genomic_DNA"/>
</dbReference>
<feature type="binding site" evidence="3">
    <location>
        <position position="291"/>
    </location>
    <ligand>
        <name>Zn(2+)</name>
        <dbReference type="ChEBI" id="CHEBI:29105"/>
        <label>2</label>
    </ligand>
</feature>
<dbReference type="Pfam" id="PF00245">
    <property type="entry name" value="Alk_phosphatase"/>
    <property type="match status" value="1"/>
</dbReference>
<name>A0AB39URS0_9GAMM</name>
<dbReference type="KEGG" id="tcd:AAIA72_09290"/>
<dbReference type="InterPro" id="IPR042085">
    <property type="entry name" value="Ap_crown"/>
</dbReference>
<dbReference type="GO" id="GO:0004035">
    <property type="term" value="F:alkaline phosphatase activity"/>
    <property type="evidence" value="ECO:0007669"/>
    <property type="project" value="UniProtKB-EC"/>
</dbReference>
<organism evidence="5">
    <name type="scientific">Thermohahella caldifontis</name>
    <dbReference type="NCBI Taxonomy" id="3142973"/>
    <lineage>
        <taxon>Bacteria</taxon>
        <taxon>Pseudomonadati</taxon>
        <taxon>Pseudomonadota</taxon>
        <taxon>Gammaproteobacteria</taxon>
        <taxon>Oceanospirillales</taxon>
        <taxon>Hahellaceae</taxon>
        <taxon>Thermohahella</taxon>
    </lineage>
</organism>
<keyword evidence="3" id="KW-0460">Magnesium</keyword>
<keyword evidence="3" id="KW-0479">Metal-binding</keyword>
<dbReference type="CDD" id="cd16012">
    <property type="entry name" value="ALP"/>
    <property type="match status" value="1"/>
</dbReference>
<reference evidence="5" key="1">
    <citation type="submission" date="2024-05" db="EMBL/GenBank/DDBJ databases">
        <title>Genome sequencing of novel strain.</title>
        <authorList>
            <person name="Ganbat D."/>
            <person name="Ganbat S."/>
            <person name="Lee S.-J."/>
        </authorList>
    </citation>
    <scope>NUCLEOTIDE SEQUENCE</scope>
    <source>
        <strain evidence="5">SMD15-11</strain>
    </source>
</reference>
<evidence type="ECO:0000256" key="4">
    <source>
        <dbReference type="RuleBase" id="RU003946"/>
    </source>
</evidence>
<evidence type="ECO:0000256" key="2">
    <source>
        <dbReference type="PIRSR" id="PIRSR601952-1"/>
    </source>
</evidence>
<dbReference type="Gene3D" id="3.40.720.10">
    <property type="entry name" value="Alkaline Phosphatase, subunit A"/>
    <property type="match status" value="1"/>
</dbReference>
<dbReference type="EC" id="3.1.3.1" evidence="5"/>
<feature type="binding site" evidence="3">
    <location>
        <position position="286"/>
    </location>
    <ligand>
        <name>Mg(2+)</name>
        <dbReference type="ChEBI" id="CHEBI:18420"/>
    </ligand>
</feature>
<dbReference type="InterPro" id="IPR001952">
    <property type="entry name" value="Alkaline_phosphatase"/>
</dbReference>
<dbReference type="AlphaFoldDB" id="A0AB39URS0"/>
<dbReference type="SUPFAM" id="SSF53649">
    <property type="entry name" value="Alkaline phosphatase-like"/>
    <property type="match status" value="1"/>
</dbReference>
<protein>
    <submittedName>
        <fullName evidence="5">Alkaline phosphatase</fullName>
        <ecNumber evidence="5">3.1.3.1</ecNumber>
    </submittedName>
</protein>
<keyword evidence="5" id="KW-0378">Hydrolase</keyword>
<dbReference type="PRINTS" id="PR00113">
    <property type="entry name" value="ALKPHPHTASE"/>
</dbReference>
<dbReference type="PANTHER" id="PTHR11596:SF5">
    <property type="entry name" value="ALKALINE PHOSPHATASE"/>
    <property type="match status" value="1"/>
</dbReference>
<dbReference type="RefSeq" id="WP_369600047.1">
    <property type="nucleotide sequence ID" value="NZ_CP154858.1"/>
</dbReference>
<comment type="cofactor">
    <cofactor evidence="3">
        <name>Mg(2+)</name>
        <dbReference type="ChEBI" id="CHEBI:18420"/>
    </cofactor>
    <text evidence="3">Binds 1 Mg(2+) ion.</text>
</comment>
<feature type="binding site" evidence="3">
    <location>
        <position position="136"/>
    </location>
    <ligand>
        <name>Mg(2+)</name>
        <dbReference type="ChEBI" id="CHEBI:18420"/>
    </ligand>
</feature>
<accession>A0AB39URS0</accession>